<protein>
    <submittedName>
        <fullName evidence="2">ABC-type multidrug transport system, permease component</fullName>
    </submittedName>
</protein>
<dbReference type="EMBL" id="CAJRAY010000057">
    <property type="protein sequence ID" value="CAG5088573.1"/>
    <property type="molecule type" value="Genomic_DNA"/>
</dbReference>
<organism evidence="2 3">
    <name type="scientific">Thermobacillus xylanilyticus</name>
    <dbReference type="NCBI Taxonomy" id="76633"/>
    <lineage>
        <taxon>Bacteria</taxon>
        <taxon>Bacillati</taxon>
        <taxon>Bacillota</taxon>
        <taxon>Bacilli</taxon>
        <taxon>Bacillales</taxon>
        <taxon>Paenibacillaceae</taxon>
        <taxon>Thermobacillus</taxon>
    </lineage>
</organism>
<feature type="transmembrane region" description="Helical" evidence="1">
    <location>
        <begin position="162"/>
        <end position="183"/>
    </location>
</feature>
<dbReference type="Proteomes" id="UP000681526">
    <property type="component" value="Unassembled WGS sequence"/>
</dbReference>
<keyword evidence="3" id="KW-1185">Reference proteome</keyword>
<feature type="transmembrane region" description="Helical" evidence="1">
    <location>
        <begin position="190"/>
        <end position="210"/>
    </location>
</feature>
<evidence type="ECO:0000313" key="3">
    <source>
        <dbReference type="Proteomes" id="UP000681526"/>
    </source>
</evidence>
<comment type="caution">
    <text evidence="2">The sequence shown here is derived from an EMBL/GenBank/DDBJ whole genome shotgun (WGS) entry which is preliminary data.</text>
</comment>
<feature type="transmembrane region" description="Helical" evidence="1">
    <location>
        <begin position="125"/>
        <end position="150"/>
    </location>
</feature>
<dbReference type="PANTHER" id="PTHR37305:SF1">
    <property type="entry name" value="MEMBRANE PROTEIN"/>
    <property type="match status" value="1"/>
</dbReference>
<proteinExistence type="predicted"/>
<gene>
    <name evidence="2" type="primary">txxe 2389</name>
    <name evidence="2" type="ORF">TXXE_12090</name>
</gene>
<feature type="transmembrane region" description="Helical" evidence="1">
    <location>
        <begin position="242"/>
        <end position="260"/>
    </location>
</feature>
<keyword evidence="1" id="KW-1133">Transmembrane helix</keyword>
<sequence length="267" mass="28985">MRRMIFRRELKSNARGLVIWSLVLGGLVLMMMSVYPSFAEDAQTAEEMLNVFPEPLAKVFGMDTLNLGTYTGFYGVEVHLINTLVGSVYAALLAAGMLAKEENDHTAEFLLSKPVTRIEVTGQKLAAVLTNLFMLNAVIAAVSFACTGFADEAVELDILVWYLLATFLLHVTVASVSFLLSAVMRRTRSIVSLALGIVFLSYALHIMAGLSDRFDFLRHVSLFSFTDAAAIVENGGLDAPCAAVMVLVSLLCALGAIGYYHNKDITG</sequence>
<accession>A0ABN7RXT6</accession>
<feature type="transmembrane region" description="Helical" evidence="1">
    <location>
        <begin position="80"/>
        <end position="99"/>
    </location>
</feature>
<evidence type="ECO:0000256" key="1">
    <source>
        <dbReference type="SAM" id="Phobius"/>
    </source>
</evidence>
<reference evidence="2 3" key="1">
    <citation type="submission" date="2021-04" db="EMBL/GenBank/DDBJ databases">
        <authorList>
            <person name="Rakotoarivonina H."/>
        </authorList>
    </citation>
    <scope>NUCLEOTIDE SEQUENCE [LARGE SCALE GENOMIC DNA]</scope>
    <source>
        <strain evidence="2 3">XE</strain>
    </source>
</reference>
<dbReference type="PANTHER" id="PTHR37305">
    <property type="entry name" value="INTEGRAL MEMBRANE PROTEIN-RELATED"/>
    <property type="match status" value="1"/>
</dbReference>
<evidence type="ECO:0000313" key="2">
    <source>
        <dbReference type="EMBL" id="CAG5088573.1"/>
    </source>
</evidence>
<keyword evidence="1" id="KW-0812">Transmembrane</keyword>
<keyword evidence="1" id="KW-0472">Membrane</keyword>
<name>A0ABN7RXT6_THEXY</name>
<dbReference type="Pfam" id="PF12679">
    <property type="entry name" value="ABC2_membrane_2"/>
    <property type="match status" value="1"/>
</dbReference>